<evidence type="ECO:0000256" key="3">
    <source>
        <dbReference type="ARBA" id="ARBA00022679"/>
    </source>
</evidence>
<dbReference type="Proteomes" id="UP000502041">
    <property type="component" value="Chromosome"/>
</dbReference>
<dbReference type="RefSeq" id="WP_168923444.1">
    <property type="nucleotide sequence ID" value="NZ_CP051461.1"/>
</dbReference>
<sequence>MQTLSYLRPVLASRVTSQSLAELEREMLAIVSTGDAFDSLAPCQAVAAASYHLGSGGQRVRARLALHAGSCLSLTAKDAMTLAAACELLHNASLVHDDIHDRDTHRRGQPSVWYKFGDEIAICAGDLMLSASYLCLSQFGRVAKLPELFALMHARVASAVRGQCVDLKRPRRSVLSIDEYKKIAVAKSGALLSLPTELALLAAGHSHALGLARQAAESFAIGYQIYDDLQDVEKDAARNLQKNEKSNSNTSACNIVLILQADSAYSRPRDEAKKIGLQHLLQAASSSTKLPARVGEAIHTMAMALHEKLRIQE</sequence>
<evidence type="ECO:0000256" key="1">
    <source>
        <dbReference type="ARBA" id="ARBA00001946"/>
    </source>
</evidence>
<accession>A0A6H2HDT3</accession>
<protein>
    <submittedName>
        <fullName evidence="7">(2E,6E)-farnesyl diphosphate synthase</fullName>
        <ecNumber evidence="7">2.5.1.10</ecNumber>
    </submittedName>
</protein>
<evidence type="ECO:0000256" key="2">
    <source>
        <dbReference type="ARBA" id="ARBA00006706"/>
    </source>
</evidence>
<evidence type="ECO:0000256" key="6">
    <source>
        <dbReference type="RuleBase" id="RU004466"/>
    </source>
</evidence>
<dbReference type="KEGG" id="pvac:HC248_03365"/>
<keyword evidence="4" id="KW-0479">Metal-binding</keyword>
<dbReference type="InterPro" id="IPR033749">
    <property type="entry name" value="Polyprenyl_synt_CS"/>
</dbReference>
<keyword evidence="3 6" id="KW-0808">Transferase</keyword>
<dbReference type="EMBL" id="CP051461">
    <property type="protein sequence ID" value="QJC58028.1"/>
    <property type="molecule type" value="Genomic_DNA"/>
</dbReference>
<proteinExistence type="inferred from homology"/>
<dbReference type="Pfam" id="PF00348">
    <property type="entry name" value="polyprenyl_synt"/>
    <property type="match status" value="1"/>
</dbReference>
<dbReference type="InterPro" id="IPR008949">
    <property type="entry name" value="Isoprenoid_synthase_dom_sf"/>
</dbReference>
<organism evidence="7 8">
    <name type="scientific">Polaromonas vacuolata</name>
    <dbReference type="NCBI Taxonomy" id="37448"/>
    <lineage>
        <taxon>Bacteria</taxon>
        <taxon>Pseudomonadati</taxon>
        <taxon>Pseudomonadota</taxon>
        <taxon>Betaproteobacteria</taxon>
        <taxon>Burkholderiales</taxon>
        <taxon>Comamonadaceae</taxon>
        <taxon>Polaromonas</taxon>
    </lineage>
</organism>
<dbReference type="SUPFAM" id="SSF48576">
    <property type="entry name" value="Terpenoid synthases"/>
    <property type="match status" value="1"/>
</dbReference>
<dbReference type="AlphaFoldDB" id="A0A6H2HDT3"/>
<evidence type="ECO:0000313" key="8">
    <source>
        <dbReference type="Proteomes" id="UP000502041"/>
    </source>
</evidence>
<dbReference type="SFLD" id="SFLDS00005">
    <property type="entry name" value="Isoprenoid_Synthase_Type_I"/>
    <property type="match status" value="1"/>
</dbReference>
<comment type="similarity">
    <text evidence="2 6">Belongs to the FPP/GGPP synthase family.</text>
</comment>
<dbReference type="GO" id="GO:0046872">
    <property type="term" value="F:metal ion binding"/>
    <property type="evidence" value="ECO:0007669"/>
    <property type="project" value="UniProtKB-KW"/>
</dbReference>
<dbReference type="InterPro" id="IPR000092">
    <property type="entry name" value="Polyprenyl_synt"/>
</dbReference>
<name>A0A6H2HDT3_9BURK</name>
<comment type="cofactor">
    <cofactor evidence="1">
        <name>Mg(2+)</name>
        <dbReference type="ChEBI" id="CHEBI:18420"/>
    </cofactor>
</comment>
<dbReference type="PANTHER" id="PTHR12001">
    <property type="entry name" value="GERANYLGERANYL PYROPHOSPHATE SYNTHASE"/>
    <property type="match status" value="1"/>
</dbReference>
<reference evidence="7 8" key="1">
    <citation type="submission" date="2020-04" db="EMBL/GenBank/DDBJ databases">
        <title>Complete genome of a Psychrophilic, Marine, Gas Vacuolate Bacterium Polaromonas vacuolata KCTC 22033T.</title>
        <authorList>
            <person name="Hwang K."/>
            <person name="Kim K.M."/>
        </authorList>
    </citation>
    <scope>NUCLEOTIDE SEQUENCE [LARGE SCALE GENOMIC DNA]</scope>
    <source>
        <strain evidence="7 8">KCTC 22033</strain>
    </source>
</reference>
<dbReference type="PROSITE" id="PS00723">
    <property type="entry name" value="POLYPRENYL_SYNTHASE_1"/>
    <property type="match status" value="1"/>
</dbReference>
<dbReference type="EC" id="2.5.1.10" evidence="7"/>
<dbReference type="Gene3D" id="1.10.600.10">
    <property type="entry name" value="Farnesyl Diphosphate Synthase"/>
    <property type="match status" value="1"/>
</dbReference>
<keyword evidence="5" id="KW-0460">Magnesium</keyword>
<gene>
    <name evidence="7" type="ORF">HC248_03365</name>
</gene>
<evidence type="ECO:0000313" key="7">
    <source>
        <dbReference type="EMBL" id="QJC58028.1"/>
    </source>
</evidence>
<evidence type="ECO:0000256" key="4">
    <source>
        <dbReference type="ARBA" id="ARBA00022723"/>
    </source>
</evidence>
<dbReference type="GO" id="GO:0008299">
    <property type="term" value="P:isoprenoid biosynthetic process"/>
    <property type="evidence" value="ECO:0007669"/>
    <property type="project" value="InterPro"/>
</dbReference>
<dbReference type="PANTHER" id="PTHR12001:SF85">
    <property type="entry name" value="SHORT CHAIN ISOPRENYL DIPHOSPHATE SYNTHASE"/>
    <property type="match status" value="1"/>
</dbReference>
<dbReference type="GO" id="GO:0004337">
    <property type="term" value="F:(2E,6E)-farnesyl diphosphate synthase activity"/>
    <property type="evidence" value="ECO:0007669"/>
    <property type="project" value="UniProtKB-EC"/>
</dbReference>
<evidence type="ECO:0000256" key="5">
    <source>
        <dbReference type="ARBA" id="ARBA00022842"/>
    </source>
</evidence>
<keyword evidence="8" id="KW-1185">Reference proteome</keyword>